<dbReference type="Pfam" id="PF13639">
    <property type="entry name" value="zf-RING_2"/>
    <property type="match status" value="1"/>
</dbReference>
<feature type="region of interest" description="Disordered" evidence="5">
    <location>
        <begin position="96"/>
        <end position="117"/>
    </location>
</feature>
<evidence type="ECO:0000256" key="2">
    <source>
        <dbReference type="ARBA" id="ARBA00022771"/>
    </source>
</evidence>
<keyword evidence="1" id="KW-0479">Metal-binding</keyword>
<organism evidence="7 8">
    <name type="scientific">Alectoria fallacina</name>
    <dbReference type="NCBI Taxonomy" id="1903189"/>
    <lineage>
        <taxon>Eukaryota</taxon>
        <taxon>Fungi</taxon>
        <taxon>Dikarya</taxon>
        <taxon>Ascomycota</taxon>
        <taxon>Pezizomycotina</taxon>
        <taxon>Lecanoromycetes</taxon>
        <taxon>OSLEUM clade</taxon>
        <taxon>Lecanoromycetidae</taxon>
        <taxon>Lecanorales</taxon>
        <taxon>Lecanorineae</taxon>
        <taxon>Parmeliaceae</taxon>
        <taxon>Alectoria</taxon>
    </lineage>
</organism>
<dbReference type="GO" id="GO:0061630">
    <property type="term" value="F:ubiquitin protein ligase activity"/>
    <property type="evidence" value="ECO:0007669"/>
    <property type="project" value="UniProtKB-EC"/>
</dbReference>
<dbReference type="PROSITE" id="PS50089">
    <property type="entry name" value="ZF_RING_2"/>
    <property type="match status" value="1"/>
</dbReference>
<accession>A0A8H3FPS4</accession>
<dbReference type="AlphaFoldDB" id="A0A8H3FPS4"/>
<dbReference type="InterPro" id="IPR050731">
    <property type="entry name" value="HRD1_E3_ubiq-ligases"/>
</dbReference>
<name>A0A8H3FPS4_9LECA</name>
<dbReference type="InterPro" id="IPR013083">
    <property type="entry name" value="Znf_RING/FYVE/PHD"/>
</dbReference>
<sequence>MTQQFLDGLPKLNPGDLPAESSCMICRELYGIEVAEDSAMESAVRLPCGHDIGAECVRKWLSDDKEAKNSCPACRMTFFPAQPRPYLEHGIFDADEDEDEDDDWHGPRGGANPPPRAHPATSFLRILRMVGQAGQPLEDGQEVPQVGLSEEEERERERERNWWGHHFFETTTEQYEESIRRARAFVTTPRVPPPGANMNFWSPYPYLQISASETEHPDEVNPRCLDEIVQAVATAYRTLSFREAVVYSVLRDDGARDRLPPSSGNGLQVLTAEQEEALFRELERRGAFHEQDFAREYTRLTHRERWQVHREEDGYSWNPVTKVWSPGWRD</sequence>
<evidence type="ECO:0000256" key="4">
    <source>
        <dbReference type="PROSITE-ProRule" id="PRU00175"/>
    </source>
</evidence>
<dbReference type="InterPro" id="IPR001841">
    <property type="entry name" value="Znf_RING"/>
</dbReference>
<dbReference type="GO" id="GO:0036503">
    <property type="term" value="P:ERAD pathway"/>
    <property type="evidence" value="ECO:0007669"/>
    <property type="project" value="TreeGrafter"/>
</dbReference>
<evidence type="ECO:0000256" key="5">
    <source>
        <dbReference type="SAM" id="MobiDB-lite"/>
    </source>
</evidence>
<evidence type="ECO:0000313" key="8">
    <source>
        <dbReference type="Proteomes" id="UP000664203"/>
    </source>
</evidence>
<dbReference type="GO" id="GO:0008270">
    <property type="term" value="F:zinc ion binding"/>
    <property type="evidence" value="ECO:0007669"/>
    <property type="project" value="UniProtKB-KW"/>
</dbReference>
<comment type="caution">
    <text evidence="7">The sequence shown here is derived from an EMBL/GenBank/DDBJ whole genome shotgun (WGS) entry which is preliminary data.</text>
</comment>
<evidence type="ECO:0000313" key="7">
    <source>
        <dbReference type="EMBL" id="CAF9929966.1"/>
    </source>
</evidence>
<feature type="domain" description="RING-type" evidence="6">
    <location>
        <begin position="23"/>
        <end position="75"/>
    </location>
</feature>
<dbReference type="SMART" id="SM00184">
    <property type="entry name" value="RING"/>
    <property type="match status" value="1"/>
</dbReference>
<dbReference type="Gene3D" id="3.30.40.10">
    <property type="entry name" value="Zinc/RING finger domain, C3HC4 (zinc finger)"/>
    <property type="match status" value="1"/>
</dbReference>
<dbReference type="PANTHER" id="PTHR22763">
    <property type="entry name" value="RING ZINC FINGER PROTEIN"/>
    <property type="match status" value="1"/>
</dbReference>
<dbReference type="EMBL" id="CAJPDR010000275">
    <property type="protein sequence ID" value="CAF9929966.1"/>
    <property type="molecule type" value="Genomic_DNA"/>
</dbReference>
<dbReference type="CDD" id="cd16448">
    <property type="entry name" value="RING-H2"/>
    <property type="match status" value="1"/>
</dbReference>
<keyword evidence="8" id="KW-1185">Reference proteome</keyword>
<evidence type="ECO:0000256" key="1">
    <source>
        <dbReference type="ARBA" id="ARBA00022723"/>
    </source>
</evidence>
<dbReference type="GO" id="GO:0005789">
    <property type="term" value="C:endoplasmic reticulum membrane"/>
    <property type="evidence" value="ECO:0007669"/>
    <property type="project" value="UniProtKB-SubCell"/>
</dbReference>
<dbReference type="Proteomes" id="UP000664203">
    <property type="component" value="Unassembled WGS sequence"/>
</dbReference>
<proteinExistence type="predicted"/>
<dbReference type="PANTHER" id="PTHR22763:SF184">
    <property type="entry name" value="E3 UBIQUITIN-PROTEIN LIGASE SYNOVIOLIN"/>
    <property type="match status" value="1"/>
</dbReference>
<keyword evidence="3" id="KW-0862">Zinc</keyword>
<gene>
    <name evidence="7" type="ORF">ALECFALPRED_004493</name>
</gene>
<evidence type="ECO:0000256" key="3">
    <source>
        <dbReference type="ARBA" id="ARBA00022833"/>
    </source>
</evidence>
<evidence type="ECO:0000259" key="6">
    <source>
        <dbReference type="PROSITE" id="PS50089"/>
    </source>
</evidence>
<dbReference type="GO" id="GO:0043161">
    <property type="term" value="P:proteasome-mediated ubiquitin-dependent protein catabolic process"/>
    <property type="evidence" value="ECO:0007669"/>
    <property type="project" value="TreeGrafter"/>
</dbReference>
<feature type="region of interest" description="Disordered" evidence="5">
    <location>
        <begin position="134"/>
        <end position="153"/>
    </location>
</feature>
<protein>
    <recommendedName>
        <fullName evidence="6">RING-type domain-containing protein</fullName>
    </recommendedName>
</protein>
<dbReference type="SUPFAM" id="SSF57850">
    <property type="entry name" value="RING/U-box"/>
    <property type="match status" value="1"/>
</dbReference>
<keyword evidence="2 4" id="KW-0863">Zinc-finger</keyword>
<reference evidence="7" key="1">
    <citation type="submission" date="2021-03" db="EMBL/GenBank/DDBJ databases">
        <authorList>
            <person name="Tagirdzhanova G."/>
        </authorList>
    </citation>
    <scope>NUCLEOTIDE SEQUENCE</scope>
</reference>
<dbReference type="OrthoDB" id="8062037at2759"/>